<keyword evidence="5 8" id="KW-1133">Transmembrane helix</keyword>
<comment type="subcellular location">
    <subcellularLocation>
        <location evidence="2">Cell membrane</location>
    </subcellularLocation>
    <subcellularLocation>
        <location evidence="1">Membrane</location>
        <topology evidence="1">Single-pass membrane protein</topology>
    </subcellularLocation>
</comment>
<feature type="transmembrane region" description="Helical" evidence="8">
    <location>
        <begin position="24"/>
        <end position="45"/>
    </location>
</feature>
<evidence type="ECO:0000256" key="6">
    <source>
        <dbReference type="ARBA" id="ARBA00023136"/>
    </source>
</evidence>
<evidence type="ECO:0000256" key="7">
    <source>
        <dbReference type="ARBA" id="ARBA00023186"/>
    </source>
</evidence>
<keyword evidence="7" id="KW-0143">Chaperone</keyword>
<accession>A0ABU8TME2</accession>
<evidence type="ECO:0000313" key="10">
    <source>
        <dbReference type="EMBL" id="MEJ8475319.1"/>
    </source>
</evidence>
<evidence type="ECO:0000256" key="8">
    <source>
        <dbReference type="SAM" id="Phobius"/>
    </source>
</evidence>
<dbReference type="InterPro" id="IPR026039">
    <property type="entry name" value="YfgM"/>
</dbReference>
<reference evidence="10 11" key="1">
    <citation type="submission" date="2024-02" db="EMBL/GenBank/DDBJ databases">
        <title>Roseibium algae sp. nov., isolated from marine alga (Grateloupia sp.), showing potential in myo-inositol conversion.</title>
        <authorList>
            <person name="Wang Y."/>
        </authorList>
    </citation>
    <scope>NUCLEOTIDE SEQUENCE [LARGE SCALE GENOMIC DNA]</scope>
    <source>
        <strain evidence="10 11">H3510</strain>
    </source>
</reference>
<evidence type="ECO:0000256" key="1">
    <source>
        <dbReference type="ARBA" id="ARBA00004167"/>
    </source>
</evidence>
<dbReference type="Pfam" id="PF09976">
    <property type="entry name" value="TPR_21"/>
    <property type="match status" value="1"/>
</dbReference>
<sequence length="226" mass="24538">MSDIFREVDEDIRQEKYRRLWDRLGPWVIVVAVLVVVVTGGYRGWVYWQENQSQQAGDAFFEAVRLSESGDSAEAEKIFADLATSTGGYPALARMRGATELARTDRSDEALAEFDAVSADTSVNKGLREISSLRAAYIAVDTEDYDAISDRVEGLTGADGPFRSGAREILAVAAWKAGDIKTARSWIKALTDDPATPTDVTRRVGILTQVIDGTNGPAEGSEGADK</sequence>
<dbReference type="Proteomes" id="UP001385499">
    <property type="component" value="Unassembled WGS sequence"/>
</dbReference>
<evidence type="ECO:0000256" key="5">
    <source>
        <dbReference type="ARBA" id="ARBA00022989"/>
    </source>
</evidence>
<comment type="caution">
    <text evidence="10">The sequence shown here is derived from an EMBL/GenBank/DDBJ whole genome shotgun (WGS) entry which is preliminary data.</text>
</comment>
<keyword evidence="11" id="KW-1185">Reference proteome</keyword>
<dbReference type="PANTHER" id="PTHR38035:SF1">
    <property type="entry name" value="ANCILLARY SECYEG TRANSLOCON SUBUNIT"/>
    <property type="match status" value="1"/>
</dbReference>
<keyword evidence="3" id="KW-1003">Cell membrane</keyword>
<dbReference type="EMBL" id="JBAKIA010000010">
    <property type="protein sequence ID" value="MEJ8475319.1"/>
    <property type="molecule type" value="Genomic_DNA"/>
</dbReference>
<dbReference type="PANTHER" id="PTHR38035">
    <property type="entry name" value="UPF0070 PROTEIN YFGM"/>
    <property type="match status" value="1"/>
</dbReference>
<proteinExistence type="predicted"/>
<keyword evidence="6 8" id="KW-0472">Membrane</keyword>
<evidence type="ECO:0000256" key="4">
    <source>
        <dbReference type="ARBA" id="ARBA00022692"/>
    </source>
</evidence>
<organism evidence="10 11">
    <name type="scientific">Roseibium algae</name>
    <dbReference type="NCBI Taxonomy" id="3123038"/>
    <lineage>
        <taxon>Bacteria</taxon>
        <taxon>Pseudomonadati</taxon>
        <taxon>Pseudomonadota</taxon>
        <taxon>Alphaproteobacteria</taxon>
        <taxon>Hyphomicrobiales</taxon>
        <taxon>Stappiaceae</taxon>
        <taxon>Roseibium</taxon>
    </lineage>
</organism>
<protein>
    <submittedName>
        <fullName evidence="10">Tetratricopeptide repeat protein</fullName>
    </submittedName>
</protein>
<evidence type="ECO:0000256" key="2">
    <source>
        <dbReference type="ARBA" id="ARBA00004236"/>
    </source>
</evidence>
<feature type="domain" description="Ancillary SecYEG translocon subunit/Cell division coordinator CpoB TPR" evidence="9">
    <location>
        <begin position="19"/>
        <end position="157"/>
    </location>
</feature>
<evidence type="ECO:0000313" key="11">
    <source>
        <dbReference type="Proteomes" id="UP001385499"/>
    </source>
</evidence>
<gene>
    <name evidence="10" type="ORF">V6575_14585</name>
</gene>
<dbReference type="RefSeq" id="WP_340275324.1">
    <property type="nucleotide sequence ID" value="NZ_JBAKIA010000010.1"/>
</dbReference>
<evidence type="ECO:0000256" key="3">
    <source>
        <dbReference type="ARBA" id="ARBA00022475"/>
    </source>
</evidence>
<evidence type="ECO:0000259" key="9">
    <source>
        <dbReference type="Pfam" id="PF09976"/>
    </source>
</evidence>
<keyword evidence="4 8" id="KW-0812">Transmembrane</keyword>
<dbReference type="InterPro" id="IPR018704">
    <property type="entry name" value="SecYEG/CpoB_TPR"/>
</dbReference>
<name>A0ABU8TME2_9HYPH</name>